<comment type="caution">
    <text evidence="2">The sequence shown here is derived from an EMBL/GenBank/DDBJ whole genome shotgun (WGS) entry which is preliminary data.</text>
</comment>
<reference evidence="3" key="1">
    <citation type="submission" date="2013-09" db="EMBL/GenBank/DDBJ databases">
        <title>Corchorus olitorius genome sequencing.</title>
        <authorList>
            <person name="Alam M."/>
            <person name="Haque M.S."/>
            <person name="Islam M.S."/>
            <person name="Emdad E.M."/>
            <person name="Islam M.M."/>
            <person name="Ahmed B."/>
            <person name="Halim A."/>
            <person name="Hossen Q.M.M."/>
            <person name="Hossain M.Z."/>
            <person name="Ahmed R."/>
            <person name="Khan M.M."/>
            <person name="Islam R."/>
            <person name="Rashid M.M."/>
            <person name="Khan S.A."/>
            <person name="Rahman M.S."/>
            <person name="Alam M."/>
            <person name="Yahiya A.S."/>
            <person name="Khan M.S."/>
            <person name="Azam M.S."/>
            <person name="Haque T."/>
            <person name="Lashkar M.Z.H."/>
            <person name="Akhand A.I."/>
            <person name="Morshed G."/>
            <person name="Roy S."/>
            <person name="Uddin K.S."/>
            <person name="Rabeya T."/>
            <person name="Hossain A.S."/>
            <person name="Chowdhury A."/>
            <person name="Snigdha A.R."/>
            <person name="Mortoza M.S."/>
            <person name="Matin S.A."/>
            <person name="Hoque S.M.E."/>
            <person name="Islam M.K."/>
            <person name="Roy D.K."/>
            <person name="Haider R."/>
            <person name="Moosa M.M."/>
            <person name="Elias S.M."/>
            <person name="Hasan A.M."/>
            <person name="Jahan S."/>
            <person name="Shafiuddin M."/>
            <person name="Mahmood N."/>
            <person name="Shommy N.S."/>
        </authorList>
    </citation>
    <scope>NUCLEOTIDE SEQUENCE [LARGE SCALE GENOMIC DNA]</scope>
    <source>
        <strain evidence="3">cv. O-4</strain>
    </source>
</reference>
<organism evidence="2 3">
    <name type="scientific">Corchorus olitorius</name>
    <dbReference type="NCBI Taxonomy" id="93759"/>
    <lineage>
        <taxon>Eukaryota</taxon>
        <taxon>Viridiplantae</taxon>
        <taxon>Streptophyta</taxon>
        <taxon>Embryophyta</taxon>
        <taxon>Tracheophyta</taxon>
        <taxon>Spermatophyta</taxon>
        <taxon>Magnoliopsida</taxon>
        <taxon>eudicotyledons</taxon>
        <taxon>Gunneridae</taxon>
        <taxon>Pentapetalae</taxon>
        <taxon>rosids</taxon>
        <taxon>malvids</taxon>
        <taxon>Malvales</taxon>
        <taxon>Malvaceae</taxon>
        <taxon>Grewioideae</taxon>
        <taxon>Apeibeae</taxon>
        <taxon>Corchorus</taxon>
    </lineage>
</organism>
<keyword evidence="3" id="KW-1185">Reference proteome</keyword>
<protein>
    <submittedName>
        <fullName evidence="2">Transporter</fullName>
    </submittedName>
</protein>
<dbReference type="InterPro" id="IPR035513">
    <property type="entry name" value="Invertase/methylesterase_inhib"/>
</dbReference>
<evidence type="ECO:0000313" key="3">
    <source>
        <dbReference type="Proteomes" id="UP000187203"/>
    </source>
</evidence>
<name>A0A1R3KPI5_9ROSI</name>
<sequence length="98" mass="10547">MTKDEVQFLGGIQMVQACDKAYGSALESLKKGLNLAKGNAKTQDVKASVDAANKAIGDCDMAYAESGRPSTFVPSNMNLKEEEDSSIKEAAWQREVSE</sequence>
<evidence type="ECO:0000313" key="2">
    <source>
        <dbReference type="EMBL" id="OMP09000.1"/>
    </source>
</evidence>
<feature type="compositionally biased region" description="Basic and acidic residues" evidence="1">
    <location>
        <begin position="85"/>
        <end position="98"/>
    </location>
</feature>
<dbReference type="AlphaFoldDB" id="A0A1R3KPI5"/>
<accession>A0A1R3KPI5</accession>
<dbReference type="EMBL" id="AWUE01012512">
    <property type="protein sequence ID" value="OMP09000.1"/>
    <property type="molecule type" value="Genomic_DNA"/>
</dbReference>
<dbReference type="PROSITE" id="PS51257">
    <property type="entry name" value="PROKAR_LIPOPROTEIN"/>
    <property type="match status" value="1"/>
</dbReference>
<feature type="region of interest" description="Disordered" evidence="1">
    <location>
        <begin position="70"/>
        <end position="98"/>
    </location>
</feature>
<proteinExistence type="predicted"/>
<dbReference type="Proteomes" id="UP000187203">
    <property type="component" value="Unassembled WGS sequence"/>
</dbReference>
<dbReference type="OrthoDB" id="10380851at2759"/>
<gene>
    <name evidence="2" type="ORF">COLO4_05909</name>
</gene>
<dbReference type="SUPFAM" id="SSF101148">
    <property type="entry name" value="Plant invertase/pectin methylesterase inhibitor"/>
    <property type="match status" value="1"/>
</dbReference>
<evidence type="ECO:0000256" key="1">
    <source>
        <dbReference type="SAM" id="MobiDB-lite"/>
    </source>
</evidence>